<accession>A0ACB9GEV2</accession>
<proteinExistence type="predicted"/>
<gene>
    <name evidence="1" type="ORF">L2E82_11770</name>
</gene>
<reference evidence="2" key="1">
    <citation type="journal article" date="2022" name="Mol. Ecol. Resour.">
        <title>The genomes of chicory, endive, great burdock and yacon provide insights into Asteraceae palaeo-polyploidization history and plant inulin production.</title>
        <authorList>
            <person name="Fan W."/>
            <person name="Wang S."/>
            <person name="Wang H."/>
            <person name="Wang A."/>
            <person name="Jiang F."/>
            <person name="Liu H."/>
            <person name="Zhao H."/>
            <person name="Xu D."/>
            <person name="Zhang Y."/>
        </authorList>
    </citation>
    <scope>NUCLEOTIDE SEQUENCE [LARGE SCALE GENOMIC DNA]</scope>
    <source>
        <strain evidence="2">cv. Punajuju</strain>
    </source>
</reference>
<evidence type="ECO:0000313" key="1">
    <source>
        <dbReference type="EMBL" id="KAI3781746.1"/>
    </source>
</evidence>
<reference evidence="1 2" key="2">
    <citation type="journal article" date="2022" name="Mol. Ecol. Resour.">
        <title>The genomes of chicory, endive, great burdock and yacon provide insights into Asteraceae paleo-polyploidization history and plant inulin production.</title>
        <authorList>
            <person name="Fan W."/>
            <person name="Wang S."/>
            <person name="Wang H."/>
            <person name="Wang A."/>
            <person name="Jiang F."/>
            <person name="Liu H."/>
            <person name="Zhao H."/>
            <person name="Xu D."/>
            <person name="Zhang Y."/>
        </authorList>
    </citation>
    <scope>NUCLEOTIDE SEQUENCE [LARGE SCALE GENOMIC DNA]</scope>
    <source>
        <strain evidence="2">cv. Punajuju</strain>
        <tissue evidence="1">Leaves</tissue>
    </source>
</reference>
<organism evidence="1 2">
    <name type="scientific">Cichorium intybus</name>
    <name type="common">Chicory</name>
    <dbReference type="NCBI Taxonomy" id="13427"/>
    <lineage>
        <taxon>Eukaryota</taxon>
        <taxon>Viridiplantae</taxon>
        <taxon>Streptophyta</taxon>
        <taxon>Embryophyta</taxon>
        <taxon>Tracheophyta</taxon>
        <taxon>Spermatophyta</taxon>
        <taxon>Magnoliopsida</taxon>
        <taxon>eudicotyledons</taxon>
        <taxon>Gunneridae</taxon>
        <taxon>Pentapetalae</taxon>
        <taxon>asterids</taxon>
        <taxon>campanulids</taxon>
        <taxon>Asterales</taxon>
        <taxon>Asteraceae</taxon>
        <taxon>Cichorioideae</taxon>
        <taxon>Cichorieae</taxon>
        <taxon>Cichoriinae</taxon>
        <taxon>Cichorium</taxon>
    </lineage>
</organism>
<dbReference type="Proteomes" id="UP001055811">
    <property type="component" value="Linkage Group LG02"/>
</dbReference>
<dbReference type="EMBL" id="CM042010">
    <property type="protein sequence ID" value="KAI3781746.1"/>
    <property type="molecule type" value="Genomic_DNA"/>
</dbReference>
<evidence type="ECO:0000313" key="2">
    <source>
        <dbReference type="Proteomes" id="UP001055811"/>
    </source>
</evidence>
<sequence length="124" mass="14417">MSLISAFQFKFDYDYLHYSSIVISIQKFDCLSVIVYWWLGKCFVGEIKYIELLHKCFATFHASGLGDSSIKFLGGLNVFLQLKTEMVVQGLLRRSKGWMVQMVCDTFEDINNEEDAFEVQEEDE</sequence>
<comment type="caution">
    <text evidence="1">The sequence shown here is derived from an EMBL/GenBank/DDBJ whole genome shotgun (WGS) entry which is preliminary data.</text>
</comment>
<name>A0ACB9GEV2_CICIN</name>
<protein>
    <submittedName>
        <fullName evidence="1">Uncharacterized protein</fullName>
    </submittedName>
</protein>
<keyword evidence="2" id="KW-1185">Reference proteome</keyword>